<organism evidence="1 2">
    <name type="scientific">Fusarium circinatum</name>
    <name type="common">Pitch canker fungus</name>
    <name type="synonym">Gibberella circinata</name>
    <dbReference type="NCBI Taxonomy" id="48490"/>
    <lineage>
        <taxon>Eukaryota</taxon>
        <taxon>Fungi</taxon>
        <taxon>Dikarya</taxon>
        <taxon>Ascomycota</taxon>
        <taxon>Pezizomycotina</taxon>
        <taxon>Sordariomycetes</taxon>
        <taxon>Hypocreomycetidae</taxon>
        <taxon>Hypocreales</taxon>
        <taxon>Nectriaceae</taxon>
        <taxon>Fusarium</taxon>
        <taxon>Fusarium fujikuroi species complex</taxon>
    </lineage>
</organism>
<comment type="caution">
    <text evidence="1">The sequence shown here is derived from an EMBL/GenBank/DDBJ whole genome shotgun (WGS) entry which is preliminary data.</text>
</comment>
<dbReference type="InterPro" id="IPR054208">
    <property type="entry name" value="DUF6914"/>
</dbReference>
<proteinExistence type="predicted"/>
<dbReference type="AlphaFoldDB" id="A0A8H5TAP0"/>
<evidence type="ECO:0000313" key="2">
    <source>
        <dbReference type="Proteomes" id="UP000572754"/>
    </source>
</evidence>
<gene>
    <name evidence="1" type="ORF">FCIRC_9512</name>
</gene>
<protein>
    <submittedName>
        <fullName evidence="1">Uncharacterized protein</fullName>
    </submittedName>
</protein>
<dbReference type="EMBL" id="JAAQPE010000335">
    <property type="protein sequence ID" value="KAF5668740.1"/>
    <property type="molecule type" value="Genomic_DNA"/>
</dbReference>
<dbReference type="Proteomes" id="UP000572754">
    <property type="component" value="Unassembled WGS sequence"/>
</dbReference>
<accession>A0A8H5TAP0</accession>
<reference evidence="1 2" key="2">
    <citation type="submission" date="2020-05" db="EMBL/GenBank/DDBJ databases">
        <title>Identification and distribution of gene clusters putatively required for synthesis of sphingolipid metabolism inhibitors in phylogenetically diverse species of the filamentous fungus Fusarium.</title>
        <authorList>
            <person name="Kim H.-S."/>
            <person name="Busman M."/>
            <person name="Brown D.W."/>
            <person name="Divon H."/>
            <person name="Uhlig S."/>
            <person name="Proctor R.H."/>
        </authorList>
    </citation>
    <scope>NUCLEOTIDE SEQUENCE [LARGE SCALE GENOMIC DNA]</scope>
    <source>
        <strain evidence="1 2">NRRL 25331</strain>
    </source>
</reference>
<evidence type="ECO:0000313" key="1">
    <source>
        <dbReference type="EMBL" id="KAF5668740.1"/>
    </source>
</evidence>
<keyword evidence="2" id="KW-1185">Reference proteome</keyword>
<reference evidence="2" key="1">
    <citation type="journal article" date="2020" name="BMC Genomics">
        <title>Correction to: Identification and distribution of gene clusters required for synthesis of sphingolipid metabolism inhibitors in diverse species of the filamentous fungus Fusarium.</title>
        <authorList>
            <person name="Kim H.S."/>
            <person name="Lohmar J.M."/>
            <person name="Busman M."/>
            <person name="Brown D.W."/>
            <person name="Naumann T.A."/>
            <person name="Divon H.H."/>
            <person name="Lysoe E."/>
            <person name="Uhlig S."/>
            <person name="Proctor R.H."/>
        </authorList>
    </citation>
    <scope>NUCLEOTIDE SEQUENCE [LARGE SCALE GENOMIC DNA]</scope>
    <source>
        <strain evidence="2">NRRL 25331</strain>
    </source>
</reference>
<sequence>MVKNKPRLYLVCFFRTPQEGGNPDPYHWGLASGPKDGGMDGMLLYHVRNIPTSQGIHWQFEEPPRNLSSGPTPAMLTFTAVAKIENLRRLEEVIRAVPIETSAVWTVFNCQMWVEQALAAVVGDQSPLKEQVVTGACRGFLRKFLANLIASQIRRPQHRKLLGVGDVERKIAKDSHSLVLRRSISSCNKPKLLGSIAFPVVGVALVSS</sequence>
<name>A0A8H5TAP0_FUSCI</name>
<dbReference type="Pfam" id="PF21858">
    <property type="entry name" value="DUF6914"/>
    <property type="match status" value="1"/>
</dbReference>